<name>A0A8T7M2Y2_9CHLR</name>
<dbReference type="PANTHER" id="PTHR20854">
    <property type="entry name" value="INOSITOL MONOPHOSPHATASE"/>
    <property type="match status" value="1"/>
</dbReference>
<evidence type="ECO:0000256" key="3">
    <source>
        <dbReference type="ARBA" id="ARBA00022801"/>
    </source>
</evidence>
<sequence>MQNLKSTLEFAVWASKQAGDITSHYFKTNLEIETKADTSPVTIADRESEKMLRRLIKDRFPEHGILGEEFGEINAGSSYRWILDPIDGTVSFIHGVPLYGVMMGLEIEGEAVLGVVNMPAINEIVYAAKGLGCFFNGRLTRVSEVKRLDEAMLVAGNVPATPDESFWKVRQRVKNFRGWGDCYAHMLVATGRAEIMLDPELSIWDCAALLPILREAVGTFTDYKGEATIYGQCGISTNGWLFEQVMELVK</sequence>
<reference evidence="7" key="2">
    <citation type="journal article" date="2024" name="Nature">
        <title>Anoxygenic phototroph of the Chloroflexota uses a type I reaction centre.</title>
        <authorList>
            <person name="Tsuji J.M."/>
            <person name="Shaw N.A."/>
            <person name="Nagashima S."/>
            <person name="Venkiteswaran J.J."/>
            <person name="Schiff S.L."/>
            <person name="Watanabe T."/>
            <person name="Fukui M."/>
            <person name="Hanada S."/>
            <person name="Tank M."/>
            <person name="Neufeld J.D."/>
        </authorList>
    </citation>
    <scope>NUCLEOTIDE SEQUENCE</scope>
    <source>
        <strain evidence="7">L227-S17</strain>
    </source>
</reference>
<evidence type="ECO:0000313" key="7">
    <source>
        <dbReference type="EMBL" id="WJW65990.1"/>
    </source>
</evidence>
<dbReference type="GO" id="GO:0006020">
    <property type="term" value="P:inositol metabolic process"/>
    <property type="evidence" value="ECO:0007669"/>
    <property type="project" value="TreeGrafter"/>
</dbReference>
<dbReference type="PANTHER" id="PTHR20854:SF4">
    <property type="entry name" value="INOSITOL-1-MONOPHOSPHATASE-RELATED"/>
    <property type="match status" value="1"/>
</dbReference>
<dbReference type="PROSITE" id="PS00629">
    <property type="entry name" value="IMP_1"/>
    <property type="match status" value="1"/>
</dbReference>
<dbReference type="EMBL" id="JACATZ010000001">
    <property type="protein sequence ID" value="NWJ46621.1"/>
    <property type="molecule type" value="Genomic_DNA"/>
</dbReference>
<dbReference type="InterPro" id="IPR000760">
    <property type="entry name" value="Inositol_monophosphatase-like"/>
</dbReference>
<evidence type="ECO:0000256" key="2">
    <source>
        <dbReference type="ARBA" id="ARBA00022723"/>
    </source>
</evidence>
<dbReference type="Proteomes" id="UP001431572">
    <property type="component" value="Chromosome 1"/>
</dbReference>
<feature type="binding site" evidence="5">
    <location>
        <position position="68"/>
    </location>
    <ligand>
        <name>Mg(2+)</name>
        <dbReference type="ChEBI" id="CHEBI:18420"/>
        <label>1</label>
        <note>catalytic</note>
    </ligand>
</feature>
<dbReference type="Gene3D" id="3.30.540.10">
    <property type="entry name" value="Fructose-1,6-Bisphosphatase, subunit A, domain 1"/>
    <property type="match status" value="1"/>
</dbReference>
<evidence type="ECO:0000256" key="5">
    <source>
        <dbReference type="PIRSR" id="PIRSR600760-2"/>
    </source>
</evidence>
<dbReference type="GO" id="GO:0008934">
    <property type="term" value="F:inositol monophosphate 1-phosphatase activity"/>
    <property type="evidence" value="ECO:0007669"/>
    <property type="project" value="TreeGrafter"/>
</dbReference>
<dbReference type="EMBL" id="CP128399">
    <property type="protein sequence ID" value="WJW65990.1"/>
    <property type="molecule type" value="Genomic_DNA"/>
</dbReference>
<dbReference type="GO" id="GO:0007165">
    <property type="term" value="P:signal transduction"/>
    <property type="evidence" value="ECO:0007669"/>
    <property type="project" value="TreeGrafter"/>
</dbReference>
<dbReference type="FunFam" id="3.30.540.10:FF:000003">
    <property type="entry name" value="Inositol-1-monophosphatase"/>
    <property type="match status" value="1"/>
</dbReference>
<keyword evidence="3" id="KW-0378">Hydrolase</keyword>
<feature type="binding site" evidence="5">
    <location>
        <position position="84"/>
    </location>
    <ligand>
        <name>Mg(2+)</name>
        <dbReference type="ChEBI" id="CHEBI:18420"/>
        <label>1</label>
        <note>catalytic</note>
    </ligand>
</feature>
<dbReference type="SUPFAM" id="SSF56655">
    <property type="entry name" value="Carbohydrate phosphatase"/>
    <property type="match status" value="1"/>
</dbReference>
<dbReference type="GO" id="GO:0046872">
    <property type="term" value="F:metal ion binding"/>
    <property type="evidence" value="ECO:0007669"/>
    <property type="project" value="UniProtKB-KW"/>
</dbReference>
<dbReference type="Pfam" id="PF00459">
    <property type="entry name" value="Inositol_P"/>
    <property type="match status" value="1"/>
</dbReference>
<dbReference type="AlphaFoldDB" id="A0A8T7M2Y2"/>
<accession>A0A8T7M2Y2</accession>
<dbReference type="PRINTS" id="PR00377">
    <property type="entry name" value="IMPHPHTASES"/>
</dbReference>
<evidence type="ECO:0000313" key="6">
    <source>
        <dbReference type="EMBL" id="NWJ46621.1"/>
    </source>
</evidence>
<evidence type="ECO:0000256" key="4">
    <source>
        <dbReference type="ARBA" id="ARBA00022842"/>
    </source>
</evidence>
<proteinExistence type="predicted"/>
<keyword evidence="2 5" id="KW-0479">Metal-binding</keyword>
<evidence type="ECO:0000313" key="9">
    <source>
        <dbReference type="Proteomes" id="UP001431572"/>
    </source>
</evidence>
<dbReference type="Gene3D" id="3.40.190.80">
    <property type="match status" value="1"/>
</dbReference>
<evidence type="ECO:0000256" key="1">
    <source>
        <dbReference type="ARBA" id="ARBA00001946"/>
    </source>
</evidence>
<dbReference type="InterPro" id="IPR020583">
    <property type="entry name" value="Inositol_monoP_metal-BS"/>
</dbReference>
<evidence type="ECO:0000313" key="8">
    <source>
        <dbReference type="Proteomes" id="UP000521676"/>
    </source>
</evidence>
<keyword evidence="9" id="KW-1185">Reference proteome</keyword>
<dbReference type="RefSeq" id="WP_341467876.1">
    <property type="nucleotide sequence ID" value="NZ_CP128399.1"/>
</dbReference>
<dbReference type="CDD" id="cd01641">
    <property type="entry name" value="Bacterial_IMPase_like_1"/>
    <property type="match status" value="1"/>
</dbReference>
<keyword evidence="4 5" id="KW-0460">Magnesium</keyword>
<feature type="binding site" evidence="5">
    <location>
        <position position="87"/>
    </location>
    <ligand>
        <name>Mg(2+)</name>
        <dbReference type="ChEBI" id="CHEBI:18420"/>
        <label>1</label>
        <note>catalytic</note>
    </ligand>
</feature>
<gene>
    <name evidence="6" type="ORF">HXX08_12135</name>
    <name evidence="7" type="ORF">OZ401_001771</name>
</gene>
<comment type="cofactor">
    <cofactor evidence="1 5">
        <name>Mg(2+)</name>
        <dbReference type="ChEBI" id="CHEBI:18420"/>
    </cofactor>
</comment>
<dbReference type="Proteomes" id="UP000521676">
    <property type="component" value="Unassembled WGS sequence"/>
</dbReference>
<feature type="binding site" evidence="5">
    <location>
        <position position="205"/>
    </location>
    <ligand>
        <name>Mg(2+)</name>
        <dbReference type="ChEBI" id="CHEBI:18420"/>
        <label>1</label>
        <note>catalytic</note>
    </ligand>
</feature>
<protein>
    <submittedName>
        <fullName evidence="6">Inositol monophosphatase family protein</fullName>
    </submittedName>
</protein>
<reference evidence="6 8" key="1">
    <citation type="submission" date="2020-06" db="EMBL/GenBank/DDBJ databases">
        <title>Anoxygenic phototrophic Chloroflexota member uses a Type I reaction center.</title>
        <authorList>
            <person name="Tsuji J.M."/>
            <person name="Shaw N.A."/>
            <person name="Nagashima S."/>
            <person name="Venkiteswaran J."/>
            <person name="Schiff S.L."/>
            <person name="Hanada S."/>
            <person name="Tank M."/>
            <person name="Neufeld J.D."/>
        </authorList>
    </citation>
    <scope>NUCLEOTIDE SEQUENCE [LARGE SCALE GENOMIC DNA]</scope>
    <source>
        <strain evidence="6">L227-S17</strain>
    </source>
</reference>
<organism evidence="6 8">
    <name type="scientific">Candidatus Chlorohelix allophototropha</name>
    <dbReference type="NCBI Taxonomy" id="3003348"/>
    <lineage>
        <taxon>Bacteria</taxon>
        <taxon>Bacillati</taxon>
        <taxon>Chloroflexota</taxon>
        <taxon>Chloroflexia</taxon>
        <taxon>Candidatus Chloroheliales</taxon>
        <taxon>Candidatus Chloroheliaceae</taxon>
        <taxon>Candidatus Chlorohelix</taxon>
    </lineage>
</organism>
<feature type="binding site" evidence="5">
    <location>
        <position position="86"/>
    </location>
    <ligand>
        <name>Mg(2+)</name>
        <dbReference type="ChEBI" id="CHEBI:18420"/>
        <label>1</label>
        <note>catalytic</note>
    </ligand>
</feature>